<dbReference type="InterPro" id="IPR001242">
    <property type="entry name" value="Condensation_dom"/>
</dbReference>
<dbReference type="GO" id="GO:0016874">
    <property type="term" value="F:ligase activity"/>
    <property type="evidence" value="ECO:0007669"/>
    <property type="project" value="UniProtKB-KW"/>
</dbReference>
<dbReference type="InterPro" id="IPR000873">
    <property type="entry name" value="AMP-dep_synth/lig_dom"/>
</dbReference>
<dbReference type="GO" id="GO:0047462">
    <property type="term" value="F:phenylalanine racemase (ATP-hydrolyzing) activity"/>
    <property type="evidence" value="ECO:0007669"/>
    <property type="project" value="UniProtKB-EC"/>
</dbReference>
<dbReference type="eggNOG" id="KOG1178">
    <property type="taxonomic scope" value="Eukaryota"/>
</dbReference>
<dbReference type="InterPro" id="IPR025110">
    <property type="entry name" value="AMP-bd_C"/>
</dbReference>
<dbReference type="Proteomes" id="UP000008311">
    <property type="component" value="Unassembled WGS sequence"/>
</dbReference>
<dbReference type="CDD" id="cd17649">
    <property type="entry name" value="A_NRPS_PvdJ-like"/>
    <property type="match status" value="1"/>
</dbReference>
<dbReference type="PANTHER" id="PTHR45527:SF1">
    <property type="entry name" value="FATTY ACID SYNTHASE"/>
    <property type="match status" value="1"/>
</dbReference>
<dbReference type="Pfam" id="PF00550">
    <property type="entry name" value="PP-binding"/>
    <property type="match status" value="1"/>
</dbReference>
<comment type="similarity">
    <text evidence="4">Belongs to the NRP synthetase family.</text>
</comment>
<keyword evidence="3" id="KW-0436">Ligase</keyword>
<dbReference type="SUPFAM" id="SSF56801">
    <property type="entry name" value="Acetyl-CoA synthetase-like"/>
    <property type="match status" value="2"/>
</dbReference>
<dbReference type="GO" id="GO:0043041">
    <property type="term" value="P:amino acid activation for nonribosomal peptide biosynthetic process"/>
    <property type="evidence" value="ECO:0000318"/>
    <property type="project" value="GO_Central"/>
</dbReference>
<dbReference type="PROSITE" id="PS00012">
    <property type="entry name" value="PHOSPHOPANTETHEINE"/>
    <property type="match status" value="1"/>
</dbReference>
<evidence type="ECO:0000313" key="6">
    <source>
        <dbReference type="EMBL" id="EEF27644.1"/>
    </source>
</evidence>
<dbReference type="Pfam" id="PF00501">
    <property type="entry name" value="AMP-binding"/>
    <property type="match status" value="2"/>
</dbReference>
<dbReference type="CDD" id="cd19544">
    <property type="entry name" value="E-C_NRPS"/>
    <property type="match status" value="1"/>
</dbReference>
<name>B9T920_RICCO</name>
<dbReference type="Gene3D" id="1.10.1200.10">
    <property type="entry name" value="ACP-like"/>
    <property type="match status" value="1"/>
</dbReference>
<dbReference type="PROSITE" id="PS00455">
    <property type="entry name" value="AMP_BINDING"/>
    <property type="match status" value="2"/>
</dbReference>
<dbReference type="AlphaFoldDB" id="B9T920"/>
<dbReference type="SMART" id="SM00823">
    <property type="entry name" value="PKS_PP"/>
    <property type="match status" value="1"/>
</dbReference>
<dbReference type="InterPro" id="IPR045851">
    <property type="entry name" value="AMP-bd_C_sf"/>
</dbReference>
<dbReference type="Pfam" id="PF13193">
    <property type="entry name" value="AMP-binding_C"/>
    <property type="match status" value="1"/>
</dbReference>
<dbReference type="SUPFAM" id="SSF52777">
    <property type="entry name" value="CoA-dependent acyltransferases"/>
    <property type="match status" value="2"/>
</dbReference>
<dbReference type="STRING" id="3988.B9T920"/>
<dbReference type="InterPro" id="IPR009081">
    <property type="entry name" value="PP-bd_ACP"/>
</dbReference>
<proteinExistence type="inferred from homology"/>
<dbReference type="InterPro" id="IPR036736">
    <property type="entry name" value="ACP-like_sf"/>
</dbReference>
<gene>
    <name evidence="6" type="ORF">RCOM_0429430</name>
</gene>
<dbReference type="FunFam" id="3.40.50.12780:FF:000012">
    <property type="entry name" value="Non-ribosomal peptide synthetase"/>
    <property type="match status" value="1"/>
</dbReference>
<dbReference type="PANTHER" id="PTHR45527">
    <property type="entry name" value="NONRIBOSOMAL PEPTIDE SYNTHETASE"/>
    <property type="match status" value="1"/>
</dbReference>
<dbReference type="InterPro" id="IPR020806">
    <property type="entry name" value="PKS_PP-bd"/>
</dbReference>
<keyword evidence="1" id="KW-0596">Phosphopantetheine</keyword>
<dbReference type="Gene3D" id="3.40.50.980">
    <property type="match status" value="4"/>
</dbReference>
<dbReference type="FunFam" id="2.30.38.10:FF:000001">
    <property type="entry name" value="Non-ribosomal peptide synthetase PvdI"/>
    <property type="match status" value="1"/>
</dbReference>
<evidence type="ECO:0000256" key="2">
    <source>
        <dbReference type="ARBA" id="ARBA00022553"/>
    </source>
</evidence>
<sequence length="1269" mass="136212">MARWQRQADFGARNLGAQIARWAQQTPDVVAVVAPGVRWTYMELVARANRLGNWLNSRGVAPGTLVAMNLPRSPEMVVAILATWSAGAAYLPLEPEWPAARRAGVIADARPVLVLHPPGWSLPLTENEAILDLVDPQSYPSTPAVTPGSGDALAYVLYTSGSTGMPKGVVITHGALHNYVASVSQALNLPAVRRWGLTSTIAADLGNTALFGALYNGAMLAVASDAETRDGEAFSRFMAQYAIDGLKMVPSHLEALLDCAEPRLPGTLVLGAILWEGLPAPVQLVCRQAPLTLEWLQPGSDAHARLQGHVDPAHYRIDVRKAPLLRAIAVHDDAEQRWLLQLPSHNLVLDHTTQELLIEEIALIQQGRAAELPIPVPFRDFVARARQGVSEAEHERFMRSLLGDVEEPAAPFGVLDVQGDGVGVEELRLSLDTSLAADVRRVAQQLGVSPAAIFHLAWAAVLARTSGKDDVVFGTVMFGRMQGGAGIERALGMFINTLPVRARLRGRSVINALRDMHALLTELLHHEHASLTLAQRCSGLAAGTPLFSALFNYRYSPRAEEGAQPILQGMQVLGGGERTSYPYTLSVDDLGRGYGLVLQVTERVGAQRMADYMVAALRTLSEALEHAPALMIEALPLAPQAEVAELQWLGVNDRRYPDQETVLQLFEREASAYPDAPALLHGDETLSYAQLNRRVNRLAHHLIALGVRPETPVGVALERSTGMIVGLLAILKAGGAYVPLDPDYPQERLAAMIADSGMPLLLTQTSAVARIPAPAGLHVLNTDTLDLSSRDDRNPAVAQHSAALAYIIYTSGSTGKPKGIGITHATLAEHSQVARDYFGLTRADRMLQFSTINFDGFVEQLFPALTCGAAVVLRGPALWDSATFRHELLVRGITIADLPTAYWHMLAQDFARLPVAQRQYGALRQVQATGEAMPPDGVQAWRDAGLAHVKLLNSYGPTETVVTAVTQDCRAYVHGDLPLPAQMPIGQPLAGRHCYVLDANLALSPPGVPGELYIGGALLARGYLGRAGLSAERFVADPFDGAGGRLYRTGDLARWNGAGQLEYLGRTDHQVKIRGFRIELGEIEARLLAMPEVSAAVVVALAAPGGSQQLAAYVAAADLDVPSVRAVLSAQLPDYMVPASVTVLDALPLNANGKIDRKALPPPDWHAGQQHEPPQGAAEQALAAIWAEVLGHERVGRHDNFFELGGHSLTVMTLAAQLRQRHGISMPLRAVFEMPTIAALAATPALQGLNGSVNDDLAAIDALLAELES</sequence>
<dbReference type="InterPro" id="IPR010071">
    <property type="entry name" value="AA_adenyl_dom"/>
</dbReference>
<protein>
    <submittedName>
        <fullName evidence="6">Antibiotic synthetase, putative</fullName>
        <ecNumber evidence="6">5.1.1.11</ecNumber>
    </submittedName>
</protein>
<evidence type="ECO:0000259" key="5">
    <source>
        <dbReference type="PROSITE" id="PS50075"/>
    </source>
</evidence>
<dbReference type="GO" id="GO:0005737">
    <property type="term" value="C:cytoplasm"/>
    <property type="evidence" value="ECO:0000318"/>
    <property type="project" value="GO_Central"/>
</dbReference>
<evidence type="ECO:0000256" key="1">
    <source>
        <dbReference type="ARBA" id="ARBA00022450"/>
    </source>
</evidence>
<keyword evidence="2" id="KW-0597">Phosphoprotein</keyword>
<organism evidence="6 7">
    <name type="scientific">Ricinus communis</name>
    <name type="common">Castor bean</name>
    <dbReference type="NCBI Taxonomy" id="3988"/>
    <lineage>
        <taxon>Eukaryota</taxon>
        <taxon>Viridiplantae</taxon>
        <taxon>Streptophyta</taxon>
        <taxon>Embryophyta</taxon>
        <taxon>Tracheophyta</taxon>
        <taxon>Spermatophyta</taxon>
        <taxon>Magnoliopsida</taxon>
        <taxon>eudicotyledons</taxon>
        <taxon>Gunneridae</taxon>
        <taxon>Pentapetalae</taxon>
        <taxon>rosids</taxon>
        <taxon>fabids</taxon>
        <taxon>Malpighiales</taxon>
        <taxon>Euphorbiaceae</taxon>
        <taxon>Acalyphoideae</taxon>
        <taxon>Acalypheae</taxon>
        <taxon>Ricinus</taxon>
    </lineage>
</organism>
<evidence type="ECO:0000313" key="7">
    <source>
        <dbReference type="Proteomes" id="UP000008311"/>
    </source>
</evidence>
<dbReference type="GO" id="GO:0031177">
    <property type="term" value="F:phosphopantetheine binding"/>
    <property type="evidence" value="ECO:0000318"/>
    <property type="project" value="GO_Central"/>
</dbReference>
<evidence type="ECO:0000256" key="3">
    <source>
        <dbReference type="ARBA" id="ARBA00022598"/>
    </source>
</evidence>
<keyword evidence="7" id="KW-1185">Reference proteome</keyword>
<dbReference type="EC" id="5.1.1.11" evidence="6"/>
<dbReference type="InParanoid" id="B9T920"/>
<dbReference type="InterPro" id="IPR020845">
    <property type="entry name" value="AMP-binding_CS"/>
</dbReference>
<dbReference type="NCBIfam" id="TIGR01733">
    <property type="entry name" value="AA-adenyl-dom"/>
    <property type="match status" value="1"/>
</dbReference>
<dbReference type="PROSITE" id="PS50075">
    <property type="entry name" value="CARRIER"/>
    <property type="match status" value="1"/>
</dbReference>
<dbReference type="InterPro" id="IPR006162">
    <property type="entry name" value="Ppantetheine_attach_site"/>
</dbReference>
<dbReference type="FunFam" id="3.30.300.30:FF:000010">
    <property type="entry name" value="Enterobactin synthetase component F"/>
    <property type="match status" value="1"/>
</dbReference>
<dbReference type="FunFam" id="3.40.50.980:FF:000001">
    <property type="entry name" value="Non-ribosomal peptide synthetase"/>
    <property type="match status" value="1"/>
</dbReference>
<accession>B9T920</accession>
<dbReference type="Gene3D" id="2.30.38.10">
    <property type="entry name" value="Luciferase, Domain 3"/>
    <property type="match status" value="1"/>
</dbReference>
<dbReference type="Pfam" id="PF00668">
    <property type="entry name" value="Condensation"/>
    <property type="match status" value="1"/>
</dbReference>
<dbReference type="SUPFAM" id="SSF47336">
    <property type="entry name" value="ACP-like"/>
    <property type="match status" value="1"/>
</dbReference>
<keyword evidence="6" id="KW-0413">Isomerase</keyword>
<reference evidence="7" key="1">
    <citation type="journal article" date="2010" name="Nat. Biotechnol.">
        <title>Draft genome sequence of the oilseed species Ricinus communis.</title>
        <authorList>
            <person name="Chan A.P."/>
            <person name="Crabtree J."/>
            <person name="Zhao Q."/>
            <person name="Lorenzi H."/>
            <person name="Orvis J."/>
            <person name="Puiu D."/>
            <person name="Melake-Berhan A."/>
            <person name="Jones K.M."/>
            <person name="Redman J."/>
            <person name="Chen G."/>
            <person name="Cahoon E.B."/>
            <person name="Gedil M."/>
            <person name="Stanke M."/>
            <person name="Haas B.J."/>
            <person name="Wortman J.R."/>
            <person name="Fraser-Liggett C.M."/>
            <person name="Ravel J."/>
            <person name="Rabinowicz P.D."/>
        </authorList>
    </citation>
    <scope>NUCLEOTIDE SEQUENCE [LARGE SCALE GENOMIC DNA]</scope>
    <source>
        <strain evidence="7">cv. Hale</strain>
    </source>
</reference>
<feature type="domain" description="Carrier" evidence="5">
    <location>
        <begin position="1173"/>
        <end position="1248"/>
    </location>
</feature>
<dbReference type="EMBL" id="EQ975277">
    <property type="protein sequence ID" value="EEF27644.1"/>
    <property type="molecule type" value="Genomic_DNA"/>
</dbReference>
<dbReference type="FunFam" id="1.10.1200.10:FF:000005">
    <property type="entry name" value="Nonribosomal peptide synthetase 1"/>
    <property type="match status" value="1"/>
</dbReference>
<evidence type="ECO:0000256" key="4">
    <source>
        <dbReference type="ARBA" id="ARBA00029454"/>
    </source>
</evidence>
<dbReference type="GO" id="GO:0044550">
    <property type="term" value="P:secondary metabolite biosynthetic process"/>
    <property type="evidence" value="ECO:0000318"/>
    <property type="project" value="GO_Central"/>
</dbReference>
<dbReference type="Gene3D" id="3.30.559.30">
    <property type="entry name" value="Nonribosomal peptide synthetase, condensation domain"/>
    <property type="match status" value="1"/>
</dbReference>
<dbReference type="Gene3D" id="3.30.300.30">
    <property type="match status" value="1"/>
</dbReference>